<organism evidence="4 5">
    <name type="scientific">Metarhizium rileyi (strain RCEF 4871)</name>
    <name type="common">Nomuraea rileyi</name>
    <dbReference type="NCBI Taxonomy" id="1649241"/>
    <lineage>
        <taxon>Eukaryota</taxon>
        <taxon>Fungi</taxon>
        <taxon>Dikarya</taxon>
        <taxon>Ascomycota</taxon>
        <taxon>Pezizomycotina</taxon>
        <taxon>Sordariomycetes</taxon>
        <taxon>Hypocreomycetidae</taxon>
        <taxon>Hypocreales</taxon>
        <taxon>Clavicipitaceae</taxon>
        <taxon>Metarhizium</taxon>
    </lineage>
</organism>
<dbReference type="Pfam" id="PF00144">
    <property type="entry name" value="Beta-lactamase"/>
    <property type="match status" value="1"/>
</dbReference>
<feature type="signal peptide" evidence="2">
    <location>
        <begin position="1"/>
        <end position="25"/>
    </location>
</feature>
<proteinExistence type="inferred from homology"/>
<dbReference type="Gene3D" id="3.40.710.10">
    <property type="entry name" value="DD-peptidase/beta-lactamase superfamily"/>
    <property type="match status" value="1"/>
</dbReference>
<dbReference type="InterPro" id="IPR050491">
    <property type="entry name" value="AmpC-like"/>
</dbReference>
<reference evidence="5" key="1">
    <citation type="submission" date="2018-12" db="EMBL/GenBank/DDBJ databases">
        <title>The complete genome of Metarhizium rileyi, a key fungal pathogen of Lepidoptera.</title>
        <authorList>
            <person name="Binneck E."/>
            <person name="Lastra C.C.L."/>
            <person name="Sosa-Gomez D.R."/>
        </authorList>
    </citation>
    <scope>NUCLEOTIDE SEQUENCE [LARGE SCALE GENOMIC DNA]</scope>
    <source>
        <strain evidence="5">Cep018-CH2</strain>
    </source>
</reference>
<protein>
    <recommendedName>
        <fullName evidence="3">Beta-lactamase-related domain-containing protein</fullName>
    </recommendedName>
</protein>
<comment type="similarity">
    <text evidence="1">Belongs to the peptidase S12 family.</text>
</comment>
<keyword evidence="2" id="KW-0732">Signal</keyword>
<gene>
    <name evidence="4" type="ORF">ED733_000612</name>
</gene>
<dbReference type="EMBL" id="SBHS01000014">
    <property type="protein sequence ID" value="TWU73861.1"/>
    <property type="molecule type" value="Genomic_DNA"/>
</dbReference>
<comment type="caution">
    <text evidence="4">The sequence shown here is derived from an EMBL/GenBank/DDBJ whole genome shotgun (WGS) entry which is preliminary data.</text>
</comment>
<evidence type="ECO:0000313" key="5">
    <source>
        <dbReference type="Proteomes" id="UP000317257"/>
    </source>
</evidence>
<evidence type="ECO:0000313" key="4">
    <source>
        <dbReference type="EMBL" id="TWU73861.1"/>
    </source>
</evidence>
<feature type="chain" id="PRO_5022862988" description="Beta-lactamase-related domain-containing protein" evidence="2">
    <location>
        <begin position="26"/>
        <end position="549"/>
    </location>
</feature>
<dbReference type="AlphaFoldDB" id="A0A5C6GC63"/>
<name>A0A5C6GC63_METRR</name>
<sequence length="549" mass="60231">MAPIRPLAVAAAAAALLVLPNYSGATTASRQKAVGLAGDDAKSPFTAELDTYINGLLEEWNVPGLSVAVVDGQEVHSRGYGFAVLPDTPATPETLWHGGSTTKAFVDAALAELMASGEHPVLRGGWNTPISSIIRDDFVLQDEWATSHLTLEDAASHRTGMPRHDEAWSRLRHGKRVPNRDVVRNLRNLPLTAPPRVVLQYCNLMYITLSHVVETVTGKGLKDVLREAIWDPLGMRSTYLDRQDAADAGERLAQGYRWDSEAKRYEAVFDPAQESGGAGGIISNVVDYTKWLKCLLHRTEPLSNATHVDIRTPRMIYSPTPADGYDVTLYGLGWTRTLFHGQIMYSHGGGTGSFGADVVWLPELRYAITAFGNTAGTSNSVETLLVRRLIEDRLAVPADQRIDMSDGMRKEHKALRDRIVHAVDHLFPDRPSPSLPQTQNTSLLAGTYFDPGYGTIQLEAQADPEDAASTVLVGYRGGMMIDFDLLLRRVSGDYWVLYLTSAEVPLEMGNALAAKFEFGSDGTPCALEIVWDKAVPGLREVRVRFHKVE</sequence>
<dbReference type="PANTHER" id="PTHR46825:SF9">
    <property type="entry name" value="BETA-LACTAMASE-RELATED DOMAIN-CONTAINING PROTEIN"/>
    <property type="match status" value="1"/>
</dbReference>
<dbReference type="PANTHER" id="PTHR46825">
    <property type="entry name" value="D-ALANYL-D-ALANINE-CARBOXYPEPTIDASE/ENDOPEPTIDASE AMPH"/>
    <property type="match status" value="1"/>
</dbReference>
<evidence type="ECO:0000256" key="1">
    <source>
        <dbReference type="ARBA" id="ARBA00038215"/>
    </source>
</evidence>
<accession>A0A5C6GC63</accession>
<evidence type="ECO:0000256" key="2">
    <source>
        <dbReference type="SAM" id="SignalP"/>
    </source>
</evidence>
<dbReference type="InterPro" id="IPR012338">
    <property type="entry name" value="Beta-lactam/transpept-like"/>
</dbReference>
<dbReference type="InterPro" id="IPR001466">
    <property type="entry name" value="Beta-lactam-related"/>
</dbReference>
<feature type="domain" description="Beta-lactamase-related" evidence="3">
    <location>
        <begin position="50"/>
        <end position="379"/>
    </location>
</feature>
<evidence type="ECO:0000259" key="3">
    <source>
        <dbReference type="Pfam" id="PF00144"/>
    </source>
</evidence>
<dbReference type="SUPFAM" id="SSF56601">
    <property type="entry name" value="beta-lactamase/transpeptidase-like"/>
    <property type="match status" value="1"/>
</dbReference>
<dbReference type="Proteomes" id="UP000317257">
    <property type="component" value="Unassembled WGS sequence"/>
</dbReference>